<protein>
    <submittedName>
        <fullName evidence="1">Uncharacterized protein</fullName>
    </submittedName>
</protein>
<sequence>MPHILGSRLKFEFEKLGLNKSQFEKTHKLGRKQLGEHLKHSDRIEVNENTAVIYQRAFKRTLEDLQRPPATEDRKNSTPTGWTRIAFPVSENDRMILKLTALRYNVEVSTILRMSAALFTIVAELQLSDRRRQVAEMQAQLDAFPTGLRHLAATSHGQGEIMEALESERTAIEVRDLSGSSFRDYEWNENHEGSGDLFDDFLDQKLEELAPDIYRHSGVAPCSDLFGDLLDDMCQGDQLGRMVLLKGDVQPRDVLNLPAQERVAYLHEHCRAETRAAFDEHEALLASLDLDFDFETDAGDDDA</sequence>
<dbReference type="AlphaFoldDB" id="A0A850QGN4"/>
<evidence type="ECO:0000313" key="1">
    <source>
        <dbReference type="EMBL" id="NVO24991.1"/>
    </source>
</evidence>
<dbReference type="EMBL" id="JABCJE010000010">
    <property type="protein sequence ID" value="NVO24991.1"/>
    <property type="molecule type" value="Genomic_DNA"/>
</dbReference>
<dbReference type="Proteomes" id="UP000592216">
    <property type="component" value="Unassembled WGS sequence"/>
</dbReference>
<comment type="caution">
    <text evidence="1">The sequence shown here is derived from an EMBL/GenBank/DDBJ whole genome shotgun (WGS) entry which is preliminary data.</text>
</comment>
<dbReference type="RefSeq" id="WP_177158586.1">
    <property type="nucleotide sequence ID" value="NZ_JABCJE010000010.1"/>
</dbReference>
<name>A0A850QGN4_9RHOB</name>
<gene>
    <name evidence="1" type="ORF">HJ536_16670</name>
</gene>
<reference evidence="1 2" key="1">
    <citation type="submission" date="2020-04" db="EMBL/GenBank/DDBJ databases">
        <title>Donghicola sp., a member of the Rhodobacteraceae family isolated from mangrove forest in Thailand.</title>
        <authorList>
            <person name="Charoenyingcharoen P."/>
            <person name="Yukphan P."/>
        </authorList>
    </citation>
    <scope>NUCLEOTIDE SEQUENCE [LARGE SCALE GENOMIC DNA]</scope>
    <source>
        <strain evidence="1 2">B5-SW-15</strain>
    </source>
</reference>
<organism evidence="1 2">
    <name type="scientific">Donghicola mangrovi</name>
    <dbReference type="NCBI Taxonomy" id="2729614"/>
    <lineage>
        <taxon>Bacteria</taxon>
        <taxon>Pseudomonadati</taxon>
        <taxon>Pseudomonadota</taxon>
        <taxon>Alphaproteobacteria</taxon>
        <taxon>Rhodobacterales</taxon>
        <taxon>Roseobacteraceae</taxon>
        <taxon>Donghicola</taxon>
    </lineage>
</organism>
<evidence type="ECO:0000313" key="2">
    <source>
        <dbReference type="Proteomes" id="UP000592216"/>
    </source>
</evidence>
<proteinExistence type="predicted"/>
<accession>A0A850QGN4</accession>